<feature type="transmembrane region" description="Helical" evidence="1">
    <location>
        <begin position="48"/>
        <end position="72"/>
    </location>
</feature>
<keyword evidence="3" id="KW-1185">Reference proteome</keyword>
<evidence type="ECO:0000313" key="2">
    <source>
        <dbReference type="EMBL" id="GAE95294.1"/>
    </source>
</evidence>
<protein>
    <submittedName>
        <fullName evidence="2">Uncharacterized protein</fullName>
    </submittedName>
</protein>
<feature type="transmembrane region" description="Helical" evidence="1">
    <location>
        <begin position="140"/>
        <end position="157"/>
    </location>
</feature>
<feature type="transmembrane region" description="Helical" evidence="1">
    <location>
        <begin position="197"/>
        <end position="213"/>
    </location>
</feature>
<keyword evidence="1" id="KW-0812">Transmembrane</keyword>
<feature type="transmembrane region" description="Helical" evidence="1">
    <location>
        <begin position="110"/>
        <end position="128"/>
    </location>
</feature>
<proteinExistence type="predicted"/>
<dbReference type="OrthoDB" id="2440835at2"/>
<accession>W4VQV2</accession>
<dbReference type="STRING" id="1298598.JCM21714_4515"/>
<organism evidence="2 3">
    <name type="scientific">Gracilibacillus boraciitolerans JCM 21714</name>
    <dbReference type="NCBI Taxonomy" id="1298598"/>
    <lineage>
        <taxon>Bacteria</taxon>
        <taxon>Bacillati</taxon>
        <taxon>Bacillota</taxon>
        <taxon>Bacilli</taxon>
        <taxon>Bacillales</taxon>
        <taxon>Bacillaceae</taxon>
        <taxon>Gracilibacillus</taxon>
    </lineage>
</organism>
<comment type="caution">
    <text evidence="2">The sequence shown here is derived from an EMBL/GenBank/DDBJ whole genome shotgun (WGS) entry which is preliminary data.</text>
</comment>
<dbReference type="EMBL" id="BAVS01000048">
    <property type="protein sequence ID" value="GAE95294.1"/>
    <property type="molecule type" value="Genomic_DNA"/>
</dbReference>
<dbReference type="AlphaFoldDB" id="W4VQV2"/>
<evidence type="ECO:0000256" key="1">
    <source>
        <dbReference type="SAM" id="Phobius"/>
    </source>
</evidence>
<feature type="transmembrane region" description="Helical" evidence="1">
    <location>
        <begin position="78"/>
        <end position="98"/>
    </location>
</feature>
<gene>
    <name evidence="2" type="ORF">JCM21714_4515</name>
</gene>
<name>W4VQV2_9BACI</name>
<sequence>MPSAWMIGPLIVRSDLVILIGSFIVGILFFGLVSPYSKTVSKRRKDDVGNLLIVFVVSLWIGKILTNFLMFIKDPISILAYPSDSLAFYIASVITGIYGKLKLVKSYQSLVNLLFAWLIVFFTASFMYEFIQIIFGKSAFSWQYLGLLVLLLMYSILQQNNVSKDKLVTTVLFVWSLGQWLLSLFSYTHIFQFNVSHWFYSIIFMVNIVLIIFRRKVEQ</sequence>
<dbReference type="Proteomes" id="UP000019102">
    <property type="component" value="Unassembled WGS sequence"/>
</dbReference>
<dbReference type="RefSeq" id="WP_052000860.1">
    <property type="nucleotide sequence ID" value="NZ_BAVS01000048.1"/>
</dbReference>
<feature type="transmembrane region" description="Helical" evidence="1">
    <location>
        <begin position="169"/>
        <end position="191"/>
    </location>
</feature>
<keyword evidence="1" id="KW-1133">Transmembrane helix</keyword>
<reference evidence="2 3" key="1">
    <citation type="journal article" date="2014" name="Genome Announc.">
        <title>Draft Genome Sequence of the Boron-Tolerant and Moderately Halotolerant Bacterium Gracilibacillus boraciitolerans JCM 21714T.</title>
        <authorList>
            <person name="Ahmed I."/>
            <person name="Oshima K."/>
            <person name="Suda W."/>
            <person name="Kitamura K."/>
            <person name="Iida T."/>
            <person name="Ohmori Y."/>
            <person name="Fujiwara T."/>
            <person name="Hattori M."/>
            <person name="Ohkuma M."/>
        </authorList>
    </citation>
    <scope>NUCLEOTIDE SEQUENCE [LARGE SCALE GENOMIC DNA]</scope>
    <source>
        <strain evidence="2 3">JCM 21714</strain>
    </source>
</reference>
<evidence type="ECO:0000313" key="3">
    <source>
        <dbReference type="Proteomes" id="UP000019102"/>
    </source>
</evidence>
<dbReference type="eggNOG" id="ENOG5032FS7">
    <property type="taxonomic scope" value="Bacteria"/>
</dbReference>
<keyword evidence="1" id="KW-0472">Membrane</keyword>
<feature type="transmembrane region" description="Helical" evidence="1">
    <location>
        <begin position="16"/>
        <end position="36"/>
    </location>
</feature>